<protein>
    <submittedName>
        <fullName evidence="1">Uncharacterized protein</fullName>
    </submittedName>
</protein>
<evidence type="ECO:0000313" key="1">
    <source>
        <dbReference type="EMBL" id="OGF98518.1"/>
    </source>
</evidence>
<accession>A0A1F5YEC5</accession>
<dbReference type="Proteomes" id="UP000176992">
    <property type="component" value="Unassembled WGS sequence"/>
</dbReference>
<name>A0A1F5YEC5_9BACT</name>
<sequence length="91" mass="9670">MQRIDPQAGKTLPPVGNPCTGIGQQLGQVIPADFQALGQRAKEQGPFLAPVAEAEIFLRPPGTVEQRPGQVSGKNPVKLVDGFGHRCRGFP</sequence>
<organism evidence="1 2">
    <name type="scientific">Candidatus Glassbacteria bacterium GWA2_58_10</name>
    <dbReference type="NCBI Taxonomy" id="1817865"/>
    <lineage>
        <taxon>Bacteria</taxon>
        <taxon>Candidatus Glassiibacteriota</taxon>
    </lineage>
</organism>
<evidence type="ECO:0000313" key="2">
    <source>
        <dbReference type="Proteomes" id="UP000176992"/>
    </source>
</evidence>
<dbReference type="EMBL" id="MFIV01000093">
    <property type="protein sequence ID" value="OGF98518.1"/>
    <property type="molecule type" value="Genomic_DNA"/>
</dbReference>
<comment type="caution">
    <text evidence="1">The sequence shown here is derived from an EMBL/GenBank/DDBJ whole genome shotgun (WGS) entry which is preliminary data.</text>
</comment>
<gene>
    <name evidence="1" type="ORF">A2Z86_04780</name>
</gene>
<reference evidence="1 2" key="1">
    <citation type="journal article" date="2016" name="Nat. Commun.">
        <title>Thousands of microbial genomes shed light on interconnected biogeochemical processes in an aquifer system.</title>
        <authorList>
            <person name="Anantharaman K."/>
            <person name="Brown C.T."/>
            <person name="Hug L.A."/>
            <person name="Sharon I."/>
            <person name="Castelle C.J."/>
            <person name="Probst A.J."/>
            <person name="Thomas B.C."/>
            <person name="Singh A."/>
            <person name="Wilkins M.J."/>
            <person name="Karaoz U."/>
            <person name="Brodie E.L."/>
            <person name="Williams K.H."/>
            <person name="Hubbard S.S."/>
            <person name="Banfield J.F."/>
        </authorList>
    </citation>
    <scope>NUCLEOTIDE SEQUENCE [LARGE SCALE GENOMIC DNA]</scope>
</reference>
<proteinExistence type="predicted"/>
<dbReference type="AlphaFoldDB" id="A0A1F5YEC5"/>